<evidence type="ECO:0000256" key="2">
    <source>
        <dbReference type="SAM" id="MobiDB-lite"/>
    </source>
</evidence>
<dbReference type="HOGENOM" id="CLU_629763_0_0_11"/>
<dbReference type="eggNOG" id="COG4653">
    <property type="taxonomic scope" value="Bacteria"/>
</dbReference>
<dbReference type="Gene3D" id="3.30.2400.10">
    <property type="entry name" value="Major capsid protein gp5"/>
    <property type="match status" value="1"/>
</dbReference>
<dbReference type="PATRIC" id="fig|391037.6.peg.3794"/>
<gene>
    <name evidence="4" type="ordered locus">Sare_3714</name>
    <name evidence="5" type="ordered locus">Sare_3765</name>
</gene>
<feature type="domain" description="Phage capsid-like C-terminal" evidence="3">
    <location>
        <begin position="190"/>
        <end position="478"/>
    </location>
</feature>
<comment type="subcellular location">
    <subcellularLocation>
        <location evidence="1">Virion</location>
    </subcellularLocation>
</comment>
<dbReference type="SUPFAM" id="SSF56563">
    <property type="entry name" value="Major capsid protein gp5"/>
    <property type="match status" value="1"/>
</dbReference>
<reference evidence="4" key="1">
    <citation type="submission" date="2007-10" db="EMBL/GenBank/DDBJ databases">
        <title>Complete sequence of Salinispora arenicola CNS-205.</title>
        <authorList>
            <consortium name="US DOE Joint Genome Institute"/>
            <person name="Copeland A."/>
            <person name="Lucas S."/>
            <person name="Lapidus A."/>
            <person name="Barry K."/>
            <person name="Glavina del Rio T."/>
            <person name="Dalin E."/>
            <person name="Tice H."/>
            <person name="Pitluck S."/>
            <person name="Foster B."/>
            <person name="Schmutz J."/>
            <person name="Larimer F."/>
            <person name="Land M."/>
            <person name="Hauser L."/>
            <person name="Kyrpides N."/>
            <person name="Ivanova N."/>
            <person name="Jensen P.R."/>
            <person name="Moore B.S."/>
            <person name="Penn K."/>
            <person name="Jenkins C."/>
            <person name="Udwary D."/>
            <person name="Xiang L."/>
            <person name="Gontang E."/>
            <person name="Richardson P."/>
        </authorList>
    </citation>
    <scope>NUCLEOTIDE SEQUENCE [LARGE SCALE GENOMIC DNA]</scope>
    <source>
        <strain evidence="4">CNS-205</strain>
    </source>
</reference>
<dbReference type="InterPro" id="IPR054612">
    <property type="entry name" value="Phage_capsid-like_C"/>
</dbReference>
<dbReference type="STRING" id="391037.Sare_3714"/>
<sequence length="498" mass="54170">MLEYLRAQLVQLRERRAALRAELDAVISGARSASRDLTDDEQARLVAGTEQLRKLNGDEDGLNSQIREAEETEHREQVAAGARAESGQVGEHRTGGAVVTSEPQVYGNGSGNSYFHDLAKAQLRADSSAAERLQRHAAELRVELPARERRREERAQREMDGMGTAERWHEEQRSRVFEKRVNPNRTDGQGGYFVPPLWLIDQYIDLPRFGRPIANAVRNMALPGGTDSVNLPKVATGTSTAAQTADGAPVTSTDMTDTSVSASVYTVAGQQDASMQLLDQSPAPGFDEIIFADLLADLAVRQDVYVINGSGTAGQPTGILNVSSPNAITYTDASPTLPEMYVPWVQSVSQIFTNRKRPATATFALPKIWFWATAGLDTTNRPLIQPSQEAPFNPMALQTGEIAEGPVGKLTVGTPVILDGNIPENLGAGTDETRIITLRTSDLYLWEGAIQTRVLTEVLSGTLQVRFQVYRYAAFMATRLPKAISIVSGTGMIPTSGY</sequence>
<dbReference type="Pfam" id="PF05065">
    <property type="entry name" value="Phage_capsid"/>
    <property type="match status" value="1"/>
</dbReference>
<dbReference type="NCBIfam" id="TIGR01554">
    <property type="entry name" value="major_cap_HK97"/>
    <property type="match status" value="1"/>
</dbReference>
<accession>A8LZZ3</accession>
<protein>
    <submittedName>
        <fullName evidence="4">Phage-related major capsid protein</fullName>
    </submittedName>
</protein>
<dbReference type="InterPro" id="IPR024455">
    <property type="entry name" value="Phage_capsid"/>
</dbReference>
<evidence type="ECO:0000259" key="3">
    <source>
        <dbReference type="Pfam" id="PF05065"/>
    </source>
</evidence>
<feature type="region of interest" description="Disordered" evidence="2">
    <location>
        <begin position="150"/>
        <end position="171"/>
    </location>
</feature>
<dbReference type="KEGG" id="saq:Sare_3765"/>
<dbReference type="OrthoDB" id="5139222at2"/>
<organism evidence="4">
    <name type="scientific">Salinispora arenicola (strain CNS-205)</name>
    <dbReference type="NCBI Taxonomy" id="391037"/>
    <lineage>
        <taxon>Bacteria</taxon>
        <taxon>Bacillati</taxon>
        <taxon>Actinomycetota</taxon>
        <taxon>Actinomycetes</taxon>
        <taxon>Micromonosporales</taxon>
        <taxon>Micromonosporaceae</taxon>
        <taxon>Salinispora</taxon>
    </lineage>
</organism>
<name>A8LZZ3_SALAI</name>
<dbReference type="EMBL" id="CP000850">
    <property type="protein sequence ID" value="ABV99558.1"/>
    <property type="molecule type" value="Genomic_DNA"/>
</dbReference>
<dbReference type="AlphaFoldDB" id="A8LZZ3"/>
<proteinExistence type="predicted"/>
<evidence type="ECO:0000256" key="1">
    <source>
        <dbReference type="ARBA" id="ARBA00004328"/>
    </source>
</evidence>
<dbReference type="KEGG" id="saq:Sare_3714"/>
<evidence type="ECO:0000313" key="5">
    <source>
        <dbReference type="EMBL" id="ABV99558.1"/>
    </source>
</evidence>
<dbReference type="EMBL" id="CP000850">
    <property type="protein sequence ID" value="ABV99507.1"/>
    <property type="molecule type" value="Genomic_DNA"/>
</dbReference>
<evidence type="ECO:0000313" key="4">
    <source>
        <dbReference type="EMBL" id="ABV99507.1"/>
    </source>
</evidence>